<dbReference type="Gene3D" id="1.50.10.130">
    <property type="entry name" value="Terpene synthase, N-terminal domain"/>
    <property type="match status" value="2"/>
</dbReference>
<dbReference type="Pfam" id="PF01397">
    <property type="entry name" value="Terpene_synth"/>
    <property type="match status" value="2"/>
</dbReference>
<dbReference type="AlphaFoldDB" id="A0AAW0L3K5"/>
<feature type="domain" description="Terpene synthase metal-binding" evidence="6">
    <location>
        <begin position="292"/>
        <end position="531"/>
    </location>
</feature>
<dbReference type="GO" id="GO:0010333">
    <property type="term" value="F:terpene synthase activity"/>
    <property type="evidence" value="ECO:0007669"/>
    <property type="project" value="InterPro"/>
</dbReference>
<dbReference type="InterPro" id="IPR044814">
    <property type="entry name" value="Terpene_cyclase_plant_C1"/>
</dbReference>
<dbReference type="InterPro" id="IPR008949">
    <property type="entry name" value="Isoprenoid_synthase_dom_sf"/>
</dbReference>
<organism evidence="7 8">
    <name type="scientific">Quercus suber</name>
    <name type="common">Cork oak</name>
    <dbReference type="NCBI Taxonomy" id="58331"/>
    <lineage>
        <taxon>Eukaryota</taxon>
        <taxon>Viridiplantae</taxon>
        <taxon>Streptophyta</taxon>
        <taxon>Embryophyta</taxon>
        <taxon>Tracheophyta</taxon>
        <taxon>Spermatophyta</taxon>
        <taxon>Magnoliopsida</taxon>
        <taxon>eudicotyledons</taxon>
        <taxon>Gunneridae</taxon>
        <taxon>Pentapetalae</taxon>
        <taxon>rosids</taxon>
        <taxon>fabids</taxon>
        <taxon>Fagales</taxon>
        <taxon>Fagaceae</taxon>
        <taxon>Quercus</taxon>
    </lineage>
</organism>
<dbReference type="Gene3D" id="1.10.600.10">
    <property type="entry name" value="Farnesyl Diphosphate Synthase"/>
    <property type="match status" value="2"/>
</dbReference>
<dbReference type="InterPro" id="IPR001906">
    <property type="entry name" value="Terpene_synth_N"/>
</dbReference>
<dbReference type="GO" id="GO:0016102">
    <property type="term" value="P:diterpenoid biosynthetic process"/>
    <property type="evidence" value="ECO:0007669"/>
    <property type="project" value="InterPro"/>
</dbReference>
<keyword evidence="4" id="KW-0456">Lyase</keyword>
<dbReference type="InterPro" id="IPR036965">
    <property type="entry name" value="Terpene_synth_N_sf"/>
</dbReference>
<dbReference type="InterPro" id="IPR050148">
    <property type="entry name" value="Terpene_synthase-like"/>
</dbReference>
<comment type="cofactor">
    <cofactor evidence="1">
        <name>Mg(2+)</name>
        <dbReference type="ChEBI" id="CHEBI:18420"/>
    </cofactor>
</comment>
<proteinExistence type="predicted"/>
<evidence type="ECO:0000256" key="3">
    <source>
        <dbReference type="ARBA" id="ARBA00022842"/>
    </source>
</evidence>
<evidence type="ECO:0000313" key="7">
    <source>
        <dbReference type="EMBL" id="KAK7845835.1"/>
    </source>
</evidence>
<accession>A0AAW0L3K5</accession>
<dbReference type="SUPFAM" id="SSF48239">
    <property type="entry name" value="Terpenoid cyclases/Protein prenyltransferases"/>
    <property type="match status" value="2"/>
</dbReference>
<evidence type="ECO:0000256" key="2">
    <source>
        <dbReference type="ARBA" id="ARBA00022723"/>
    </source>
</evidence>
<dbReference type="InterPro" id="IPR005630">
    <property type="entry name" value="Terpene_synthase_metal-bd"/>
</dbReference>
<dbReference type="SFLD" id="SFLDS00005">
    <property type="entry name" value="Isoprenoid_Synthase_Type_I"/>
    <property type="match status" value="2"/>
</dbReference>
<dbReference type="CDD" id="cd00684">
    <property type="entry name" value="Terpene_cyclase_plant_C1"/>
    <property type="match status" value="2"/>
</dbReference>
<keyword evidence="3" id="KW-0460">Magnesium</keyword>
<dbReference type="PANTHER" id="PTHR31225">
    <property type="entry name" value="OS04G0344100 PROTEIN-RELATED"/>
    <property type="match status" value="1"/>
</dbReference>
<sequence>MELIRISSSSTSYLTTLNYKRSAALTRKYTTIRCRKQGLSVLPMFIIVSKFNDTQVNPRRSANYHPSIWDQKLIESFTTPYSYEFHGTRLKGLKQDIKTLLTSTKDQSFLLKLIDSMQRLGVAYHFEQEIEEVLKFQHPDVTSDLYTTALQFRILREHGFSISSDAFDKFRSRDGKFMDSLSLDIEGLESLYEASHLGMDRESIAEEAKNFSMKNLKSLMEKLDSNSAKQVKQSLEVPLYWRVPRVEVRKFIGIYEKDNTKNLTLLELAKLDYNLVQSVHQRELKELQRWWKDLGLAEKLTFSRDRLMENYLWAMGIVSEPQFSKCRIGLTKFVCILTVIDDMYDVYGSLDELERFTDAVDRWEMKATEDLPEYMKVCYVAFLNFANEMVCGVIKDHGFNTLPYIKAEWANLCRAYLVEARWFYSGYIPTVDEYLENACISVGGHAAMVHAYILQGCTLTNDSLDCIKRSSELIYWSSLITRLSDDLGTEEAESERGDVAKSIRCYMVHESVPEVEAKYRIKEKISNSWKKMNKEIAKNSLPKSIVKMSLNMARTAQCIFQHGDGIGTSTGVMKNHAFDKFRSRDGKFMDSLSLDIEGLESLYEASHLGMDRESIAEEAKNFSMKNLKSLMEKLDSNSAKQVKQSLEVPLYWRVPRVEVRKFIGIYEKDNTKNLTLLELAKLDYNLVQSVHQRELKELQRWWKDLGLAEKLTFSRDRLMENYLWAMGIVSEPQFSKCRIGLTKFVCILTVIDDMYDVYGSLDELERFTDAVDRWEMKATEDLPEYMKVCYVAFLNFANEMVCGVIKDHGFNTLPYIKAEWANLCRAYLVEARWFYSGYIPTVDEYLENACISVGGHAAMVHAYILQGCTLTNDSLDCIKRSSELIYWSSLITRLSDDLGTEEAESERGDVAKSIRCYMVHESVPEVEAKYRIKEKISNSWKKMNKEIAKNSLPKSIVKMSLNMARTAQCIFQHGDGIGTSTGVMKNRLSSLIVKPIPIE</sequence>
<evidence type="ECO:0000256" key="1">
    <source>
        <dbReference type="ARBA" id="ARBA00001946"/>
    </source>
</evidence>
<dbReference type="PANTHER" id="PTHR31225:SF98">
    <property type="entry name" value="TERPENE SYNTHASE 9-RELATED"/>
    <property type="match status" value="1"/>
</dbReference>
<dbReference type="EMBL" id="PKMF04000164">
    <property type="protein sequence ID" value="KAK7845835.1"/>
    <property type="molecule type" value="Genomic_DNA"/>
</dbReference>
<dbReference type="GO" id="GO:0000287">
    <property type="term" value="F:magnesium ion binding"/>
    <property type="evidence" value="ECO:0007669"/>
    <property type="project" value="InterPro"/>
</dbReference>
<comment type="caution">
    <text evidence="7">The sequence shown here is derived from an EMBL/GenBank/DDBJ whole genome shotgun (WGS) entry which is preliminary data.</text>
</comment>
<dbReference type="SFLD" id="SFLDG01019">
    <property type="entry name" value="Terpene_Cyclase_Like_1_C_Termi"/>
    <property type="match status" value="2"/>
</dbReference>
<protein>
    <submittedName>
        <fullName evidence="7">Terpene synthase 9</fullName>
    </submittedName>
</protein>
<dbReference type="Proteomes" id="UP000237347">
    <property type="component" value="Unassembled WGS sequence"/>
</dbReference>
<dbReference type="FunFam" id="1.50.10.130:FF:000001">
    <property type="entry name" value="Isoprene synthase, chloroplastic"/>
    <property type="match status" value="1"/>
</dbReference>
<dbReference type="InterPro" id="IPR008930">
    <property type="entry name" value="Terpenoid_cyclase/PrenylTrfase"/>
</dbReference>
<gene>
    <name evidence="7" type="primary">TPS9_2</name>
    <name evidence="7" type="ORF">CFP56_008875</name>
</gene>
<reference evidence="7 8" key="1">
    <citation type="journal article" date="2018" name="Sci. Data">
        <title>The draft genome sequence of cork oak.</title>
        <authorList>
            <person name="Ramos A.M."/>
            <person name="Usie A."/>
            <person name="Barbosa P."/>
            <person name="Barros P.M."/>
            <person name="Capote T."/>
            <person name="Chaves I."/>
            <person name="Simoes F."/>
            <person name="Abreu I."/>
            <person name="Carrasquinho I."/>
            <person name="Faro C."/>
            <person name="Guimaraes J.B."/>
            <person name="Mendonca D."/>
            <person name="Nobrega F."/>
            <person name="Rodrigues L."/>
            <person name="Saibo N.J.M."/>
            <person name="Varela M.C."/>
            <person name="Egas C."/>
            <person name="Matos J."/>
            <person name="Miguel C.M."/>
            <person name="Oliveira M.M."/>
            <person name="Ricardo C.P."/>
            <person name="Goncalves S."/>
        </authorList>
    </citation>
    <scope>NUCLEOTIDE SEQUENCE [LARGE SCALE GENOMIC DNA]</scope>
    <source>
        <strain evidence="8">cv. HL8</strain>
    </source>
</reference>
<dbReference type="InterPro" id="IPR034741">
    <property type="entry name" value="Terpene_cyclase-like_1_C"/>
</dbReference>
<evidence type="ECO:0000259" key="5">
    <source>
        <dbReference type="Pfam" id="PF01397"/>
    </source>
</evidence>
<evidence type="ECO:0000256" key="4">
    <source>
        <dbReference type="ARBA" id="ARBA00023239"/>
    </source>
</evidence>
<keyword evidence="2" id="KW-0479">Metal-binding</keyword>
<feature type="domain" description="Terpene synthase metal-binding" evidence="6">
    <location>
        <begin position="703"/>
        <end position="942"/>
    </location>
</feature>
<name>A0AAW0L3K5_QUESU</name>
<feature type="domain" description="Terpene synthase N-terminal" evidence="5">
    <location>
        <begin position="574"/>
        <end position="646"/>
    </location>
</feature>
<feature type="domain" description="Terpene synthase N-terminal" evidence="5">
    <location>
        <begin position="69"/>
        <end position="235"/>
    </location>
</feature>
<dbReference type="Pfam" id="PF03936">
    <property type="entry name" value="Terpene_synth_C"/>
    <property type="match status" value="2"/>
</dbReference>
<evidence type="ECO:0000313" key="8">
    <source>
        <dbReference type="Proteomes" id="UP000237347"/>
    </source>
</evidence>
<evidence type="ECO:0000259" key="6">
    <source>
        <dbReference type="Pfam" id="PF03936"/>
    </source>
</evidence>
<dbReference type="SFLD" id="SFLDG01014">
    <property type="entry name" value="Terpene_Cyclase_Like_1_N-term"/>
    <property type="match status" value="1"/>
</dbReference>
<dbReference type="FunFam" id="1.10.600.10:FF:000007">
    <property type="entry name" value="Isoprene synthase, chloroplastic"/>
    <property type="match status" value="2"/>
</dbReference>
<keyword evidence="8" id="KW-1185">Reference proteome</keyword>
<dbReference type="SUPFAM" id="SSF48576">
    <property type="entry name" value="Terpenoid synthases"/>
    <property type="match status" value="2"/>
</dbReference>